<accession>A0A2N1UPB7</accession>
<dbReference type="InterPro" id="IPR002686">
    <property type="entry name" value="Transposase_17"/>
</dbReference>
<dbReference type="AlphaFoldDB" id="A0A2N1UPB7"/>
<dbReference type="GO" id="GO:0043565">
    <property type="term" value="F:sequence-specific DNA binding"/>
    <property type="evidence" value="ECO:0007669"/>
    <property type="project" value="TreeGrafter"/>
</dbReference>
<sequence length="207" mass="25065">MPDTILCRVSRIITFRNKNNKMQFKNFPKFQEGIHFITTKTFRNYPYFKDEKNCLILLEELNFYRKKLDFKILGYVIMSDHLHFLIWWDIEKYPELTISKIMQGIKGHSAIKIRDYINITGRLEPLLQPKDESRGSHLPHKKGLKYKIWQSGFYDFNIISERKFLEKLNYIHNNPTKFGLCKNLEDYKWSSYRQFINLDKNLILKID</sequence>
<dbReference type="Pfam" id="PF01797">
    <property type="entry name" value="Y1_Tnp"/>
    <property type="match status" value="1"/>
</dbReference>
<dbReference type="GO" id="GO:0004803">
    <property type="term" value="F:transposase activity"/>
    <property type="evidence" value="ECO:0007669"/>
    <property type="project" value="InterPro"/>
</dbReference>
<dbReference type="Gene3D" id="3.30.70.1290">
    <property type="entry name" value="Transposase IS200-like"/>
    <property type="match status" value="1"/>
</dbReference>
<organism evidence="2 3">
    <name type="scientific">Candidatus Kuenenbacteria bacterium HGW-Kuenenbacteria-1</name>
    <dbReference type="NCBI Taxonomy" id="2013812"/>
    <lineage>
        <taxon>Bacteria</taxon>
        <taxon>Candidatus Kueneniibacteriota</taxon>
    </lineage>
</organism>
<dbReference type="SMART" id="SM01321">
    <property type="entry name" value="Y1_Tnp"/>
    <property type="match status" value="1"/>
</dbReference>
<dbReference type="PANTHER" id="PTHR36966:SF1">
    <property type="entry name" value="REP-ASSOCIATED TYROSINE TRANSPOSASE"/>
    <property type="match status" value="1"/>
</dbReference>
<dbReference type="InterPro" id="IPR052715">
    <property type="entry name" value="RAYT_transposase"/>
</dbReference>
<reference evidence="2 3" key="1">
    <citation type="journal article" date="2017" name="ISME J.">
        <title>Potential for microbial H2 and metal transformations associated with novel bacteria and archaea in deep terrestrial subsurface sediments.</title>
        <authorList>
            <person name="Hernsdorf A.W."/>
            <person name="Amano Y."/>
            <person name="Miyakawa K."/>
            <person name="Ise K."/>
            <person name="Suzuki Y."/>
            <person name="Anantharaman K."/>
            <person name="Probst A."/>
            <person name="Burstein D."/>
            <person name="Thomas B.C."/>
            <person name="Banfield J.F."/>
        </authorList>
    </citation>
    <scope>NUCLEOTIDE SEQUENCE [LARGE SCALE GENOMIC DNA]</scope>
    <source>
        <strain evidence="2">HGW-Kuenenbacteria-1</strain>
    </source>
</reference>
<feature type="domain" description="Transposase IS200-like" evidence="1">
    <location>
        <begin position="30"/>
        <end position="174"/>
    </location>
</feature>
<dbReference type="EMBL" id="PGYQ01000001">
    <property type="protein sequence ID" value="PKL72729.1"/>
    <property type="molecule type" value="Genomic_DNA"/>
</dbReference>
<dbReference type="SUPFAM" id="SSF143422">
    <property type="entry name" value="Transposase IS200-like"/>
    <property type="match status" value="1"/>
</dbReference>
<name>A0A2N1UPB7_9BACT</name>
<dbReference type="Proteomes" id="UP000233414">
    <property type="component" value="Unassembled WGS sequence"/>
</dbReference>
<protein>
    <recommendedName>
        <fullName evidence="1">Transposase IS200-like domain-containing protein</fullName>
    </recommendedName>
</protein>
<comment type="caution">
    <text evidence="2">The sequence shown here is derived from an EMBL/GenBank/DDBJ whole genome shotgun (WGS) entry which is preliminary data.</text>
</comment>
<dbReference type="NCBIfam" id="NF047646">
    <property type="entry name" value="REP_Tyr_transpos"/>
    <property type="match status" value="1"/>
</dbReference>
<evidence type="ECO:0000259" key="1">
    <source>
        <dbReference type="SMART" id="SM01321"/>
    </source>
</evidence>
<dbReference type="InterPro" id="IPR036515">
    <property type="entry name" value="Transposase_17_sf"/>
</dbReference>
<evidence type="ECO:0000313" key="2">
    <source>
        <dbReference type="EMBL" id="PKL72729.1"/>
    </source>
</evidence>
<gene>
    <name evidence="2" type="ORF">CVV26_00490</name>
</gene>
<dbReference type="PANTHER" id="PTHR36966">
    <property type="entry name" value="REP-ASSOCIATED TYROSINE TRANSPOSASE"/>
    <property type="match status" value="1"/>
</dbReference>
<dbReference type="GO" id="GO:0006313">
    <property type="term" value="P:DNA transposition"/>
    <property type="evidence" value="ECO:0007669"/>
    <property type="project" value="InterPro"/>
</dbReference>
<proteinExistence type="predicted"/>
<evidence type="ECO:0000313" key="3">
    <source>
        <dbReference type="Proteomes" id="UP000233414"/>
    </source>
</evidence>